<dbReference type="EnsemblPlants" id="TuG1812G0600001262.01.T01">
    <property type="protein sequence ID" value="TuG1812G0600001262.01.T01.cds328887"/>
    <property type="gene ID" value="TuG1812G0600001262.01"/>
</dbReference>
<organism evidence="1 2">
    <name type="scientific">Triticum urartu</name>
    <name type="common">Red wild einkorn</name>
    <name type="synonym">Crithodium urartu</name>
    <dbReference type="NCBI Taxonomy" id="4572"/>
    <lineage>
        <taxon>Eukaryota</taxon>
        <taxon>Viridiplantae</taxon>
        <taxon>Streptophyta</taxon>
        <taxon>Embryophyta</taxon>
        <taxon>Tracheophyta</taxon>
        <taxon>Spermatophyta</taxon>
        <taxon>Magnoliopsida</taxon>
        <taxon>Liliopsida</taxon>
        <taxon>Poales</taxon>
        <taxon>Poaceae</taxon>
        <taxon>BOP clade</taxon>
        <taxon>Pooideae</taxon>
        <taxon>Triticodae</taxon>
        <taxon>Triticeae</taxon>
        <taxon>Triticinae</taxon>
        <taxon>Triticum</taxon>
    </lineage>
</organism>
<reference evidence="1" key="3">
    <citation type="submission" date="2022-06" db="UniProtKB">
        <authorList>
            <consortium name="EnsemblPlants"/>
        </authorList>
    </citation>
    <scope>IDENTIFICATION</scope>
</reference>
<evidence type="ECO:0000313" key="1">
    <source>
        <dbReference type="EnsemblPlants" id="TuG1812G0600001262.01.T01.cds328887"/>
    </source>
</evidence>
<proteinExistence type="predicted"/>
<reference evidence="2" key="1">
    <citation type="journal article" date="2013" name="Nature">
        <title>Draft genome of the wheat A-genome progenitor Triticum urartu.</title>
        <authorList>
            <person name="Ling H.Q."/>
            <person name="Zhao S."/>
            <person name="Liu D."/>
            <person name="Wang J."/>
            <person name="Sun H."/>
            <person name="Zhang C."/>
            <person name="Fan H."/>
            <person name="Li D."/>
            <person name="Dong L."/>
            <person name="Tao Y."/>
            <person name="Gao C."/>
            <person name="Wu H."/>
            <person name="Li Y."/>
            <person name="Cui Y."/>
            <person name="Guo X."/>
            <person name="Zheng S."/>
            <person name="Wang B."/>
            <person name="Yu K."/>
            <person name="Liang Q."/>
            <person name="Yang W."/>
            <person name="Lou X."/>
            <person name="Chen J."/>
            <person name="Feng M."/>
            <person name="Jian J."/>
            <person name="Zhang X."/>
            <person name="Luo G."/>
            <person name="Jiang Y."/>
            <person name="Liu J."/>
            <person name="Wang Z."/>
            <person name="Sha Y."/>
            <person name="Zhang B."/>
            <person name="Wu H."/>
            <person name="Tang D."/>
            <person name="Shen Q."/>
            <person name="Xue P."/>
            <person name="Zou S."/>
            <person name="Wang X."/>
            <person name="Liu X."/>
            <person name="Wang F."/>
            <person name="Yang Y."/>
            <person name="An X."/>
            <person name="Dong Z."/>
            <person name="Zhang K."/>
            <person name="Zhang X."/>
            <person name="Luo M.C."/>
            <person name="Dvorak J."/>
            <person name="Tong Y."/>
            <person name="Wang J."/>
            <person name="Yang H."/>
            <person name="Li Z."/>
            <person name="Wang D."/>
            <person name="Zhang A."/>
            <person name="Wang J."/>
        </authorList>
    </citation>
    <scope>NUCLEOTIDE SEQUENCE</scope>
    <source>
        <strain evidence="2">cv. G1812</strain>
    </source>
</reference>
<keyword evidence="2" id="KW-1185">Reference proteome</keyword>
<sequence>MGDWGQPLMGQDQTYVVFQQTNLAWGGNVLVLGLDCSRTLSTAASSSGGSRLAASGKLNSVSLTTGRCFANSDSQS</sequence>
<dbReference type="Proteomes" id="UP000015106">
    <property type="component" value="Chromosome 6"/>
</dbReference>
<name>A0A8R7QLD7_TRIUA</name>
<protein>
    <submittedName>
        <fullName evidence="1">Uncharacterized protein</fullName>
    </submittedName>
</protein>
<dbReference type="AlphaFoldDB" id="A0A8R7QLD7"/>
<reference evidence="1" key="2">
    <citation type="submission" date="2018-03" db="EMBL/GenBank/DDBJ databases">
        <title>The Triticum urartu genome reveals the dynamic nature of wheat genome evolution.</title>
        <authorList>
            <person name="Ling H."/>
            <person name="Ma B."/>
            <person name="Shi X."/>
            <person name="Liu H."/>
            <person name="Dong L."/>
            <person name="Sun H."/>
            <person name="Cao Y."/>
            <person name="Gao Q."/>
            <person name="Zheng S."/>
            <person name="Li Y."/>
            <person name="Yu Y."/>
            <person name="Du H."/>
            <person name="Qi M."/>
            <person name="Li Y."/>
            <person name="Yu H."/>
            <person name="Cui Y."/>
            <person name="Wang N."/>
            <person name="Chen C."/>
            <person name="Wu H."/>
            <person name="Zhao Y."/>
            <person name="Zhang J."/>
            <person name="Li Y."/>
            <person name="Zhou W."/>
            <person name="Zhang B."/>
            <person name="Hu W."/>
            <person name="Eijk M."/>
            <person name="Tang J."/>
            <person name="Witsenboer H."/>
            <person name="Zhao S."/>
            <person name="Li Z."/>
            <person name="Zhang A."/>
            <person name="Wang D."/>
            <person name="Liang C."/>
        </authorList>
    </citation>
    <scope>NUCLEOTIDE SEQUENCE [LARGE SCALE GENOMIC DNA]</scope>
    <source>
        <strain evidence="1">cv. G1812</strain>
    </source>
</reference>
<accession>A0A8R7QLD7</accession>
<evidence type="ECO:0000313" key="2">
    <source>
        <dbReference type="Proteomes" id="UP000015106"/>
    </source>
</evidence>
<dbReference type="Gramene" id="TuG1812G0600001262.01.T01">
    <property type="protein sequence ID" value="TuG1812G0600001262.01.T01.cds328887"/>
    <property type="gene ID" value="TuG1812G0600001262.01"/>
</dbReference>